<keyword evidence="2" id="KW-1185">Reference proteome</keyword>
<protein>
    <submittedName>
        <fullName evidence="1">BPSL0067 family protein</fullName>
    </submittedName>
</protein>
<dbReference type="InterPro" id="IPR047746">
    <property type="entry name" value="Dae2/Tae2-like"/>
</dbReference>
<dbReference type="Proteomes" id="UP000450676">
    <property type="component" value="Unassembled WGS sequence"/>
</dbReference>
<name>A0A7X4HB78_9BURK</name>
<organism evidence="1 2">
    <name type="scientific">Pseudoduganella aquatica</name>
    <dbReference type="NCBI Taxonomy" id="2660641"/>
    <lineage>
        <taxon>Bacteria</taxon>
        <taxon>Pseudomonadati</taxon>
        <taxon>Pseudomonadota</taxon>
        <taxon>Betaproteobacteria</taxon>
        <taxon>Burkholderiales</taxon>
        <taxon>Oxalobacteraceae</taxon>
        <taxon>Telluria group</taxon>
        <taxon>Pseudoduganella</taxon>
    </lineage>
</organism>
<dbReference type="NCBIfam" id="NF033857">
    <property type="entry name" value="BPSL0067_fam"/>
    <property type="match status" value="1"/>
</dbReference>
<sequence>MPYTYSKVDDLQKTDMVGSHQCVALVQVYAGAPSTLAWRKGDDVVGNAAIKKGTAIATFIDAKYPNRSTGNHAAFYLKDGVGGIYIMDQWKTKPGGKVSSRFIPRLGKHKKGRFIRPSNNADAYSIIE</sequence>
<comment type="caution">
    <text evidence="1">The sequence shown here is derived from an EMBL/GenBank/DDBJ whole genome shotgun (WGS) entry which is preliminary data.</text>
</comment>
<gene>
    <name evidence="1" type="ORF">GTP77_09760</name>
</gene>
<reference evidence="1 2" key="1">
    <citation type="submission" date="2019-12" db="EMBL/GenBank/DDBJ databases">
        <title>Novel species isolated from a subtropical stream in China.</title>
        <authorList>
            <person name="Lu H."/>
        </authorList>
    </citation>
    <scope>NUCLEOTIDE SEQUENCE [LARGE SCALE GENOMIC DNA]</scope>
    <source>
        <strain evidence="1 2">FT127W</strain>
    </source>
</reference>
<dbReference type="AlphaFoldDB" id="A0A7X4HB78"/>
<evidence type="ECO:0000313" key="2">
    <source>
        <dbReference type="Proteomes" id="UP000450676"/>
    </source>
</evidence>
<accession>A0A7X4HB78</accession>
<proteinExistence type="predicted"/>
<evidence type="ECO:0000313" key="1">
    <source>
        <dbReference type="EMBL" id="MYN07628.1"/>
    </source>
</evidence>
<dbReference type="EMBL" id="WWCU01000008">
    <property type="protein sequence ID" value="MYN07628.1"/>
    <property type="molecule type" value="Genomic_DNA"/>
</dbReference>